<protein>
    <submittedName>
        <fullName evidence="2">Uroporphyrinogen-III synthase (UroS), putative</fullName>
    </submittedName>
</protein>
<reference evidence="3" key="1">
    <citation type="journal article" date="2011" name="Genome Biol.">
        <title>Comparative and functional genomics provide insights into the pathogenicity of dermatophytic fungi.</title>
        <authorList>
            <person name="Burmester A."/>
            <person name="Shelest E."/>
            <person name="Gloeckner G."/>
            <person name="Heddergott C."/>
            <person name="Schindler S."/>
            <person name="Staib P."/>
            <person name="Heidel A."/>
            <person name="Felder M."/>
            <person name="Petzold A."/>
            <person name="Szafranski K."/>
            <person name="Feuermann M."/>
            <person name="Pedruzzi I."/>
            <person name="Priebe S."/>
            <person name="Groth M."/>
            <person name="Winkler R."/>
            <person name="Li W."/>
            <person name="Kniemeyer O."/>
            <person name="Schroeckh V."/>
            <person name="Hertweck C."/>
            <person name="Hube B."/>
            <person name="White T.C."/>
            <person name="Platzer M."/>
            <person name="Guthke R."/>
            <person name="Heitman J."/>
            <person name="Woestemeyer J."/>
            <person name="Zipfel P.F."/>
            <person name="Monod M."/>
            <person name="Brakhage A.A."/>
        </authorList>
    </citation>
    <scope>NUCLEOTIDE SEQUENCE [LARGE SCALE GENOMIC DNA]</scope>
    <source>
        <strain evidence="3">ATCC MYA-4681 / CBS 112371</strain>
    </source>
</reference>
<dbReference type="InterPro" id="IPR039793">
    <property type="entry name" value="UROS/Hem4"/>
</dbReference>
<feature type="domain" description="Tetrapyrrole biosynthesis uroporphyrinogen III synthase" evidence="1">
    <location>
        <begin position="126"/>
        <end position="289"/>
    </location>
</feature>
<dbReference type="PANTHER" id="PTHR12390">
    <property type="entry name" value="UROPORPHYRINOGEN III SYNTHASE"/>
    <property type="match status" value="1"/>
</dbReference>
<dbReference type="Pfam" id="PF02602">
    <property type="entry name" value="HEM4"/>
    <property type="match status" value="1"/>
</dbReference>
<dbReference type="GeneID" id="9521618"/>
<dbReference type="KEGG" id="abe:ARB_07505"/>
<dbReference type="HOGENOM" id="CLU_051874_0_0_1"/>
<dbReference type="SUPFAM" id="SSF69618">
    <property type="entry name" value="HemD-like"/>
    <property type="match status" value="1"/>
</dbReference>
<dbReference type="GO" id="GO:0004852">
    <property type="term" value="F:uroporphyrinogen-III synthase activity"/>
    <property type="evidence" value="ECO:0007669"/>
    <property type="project" value="InterPro"/>
</dbReference>
<dbReference type="Proteomes" id="UP000008866">
    <property type="component" value="Unassembled WGS sequence"/>
</dbReference>
<comment type="caution">
    <text evidence="2">The sequence shown here is derived from an EMBL/GenBank/DDBJ whole genome shotgun (WGS) entry which is preliminary data.</text>
</comment>
<dbReference type="GO" id="GO:0006780">
    <property type="term" value="P:uroporphyrinogen III biosynthetic process"/>
    <property type="evidence" value="ECO:0007669"/>
    <property type="project" value="InterPro"/>
</dbReference>
<proteinExistence type="predicted"/>
<dbReference type="OMA" id="QPHDAYE"/>
<dbReference type="GO" id="GO:0005829">
    <property type="term" value="C:cytosol"/>
    <property type="evidence" value="ECO:0007669"/>
    <property type="project" value="TreeGrafter"/>
</dbReference>
<dbReference type="EMBL" id="ABSU01000009">
    <property type="protein sequence ID" value="EFE33560.1"/>
    <property type="molecule type" value="Genomic_DNA"/>
</dbReference>
<dbReference type="InterPro" id="IPR003754">
    <property type="entry name" value="4pyrrol_synth_uPrphyn_synth"/>
</dbReference>
<dbReference type="GO" id="GO:0006782">
    <property type="term" value="P:protoporphyrinogen IX biosynthetic process"/>
    <property type="evidence" value="ECO:0007669"/>
    <property type="project" value="UniProtKB-UniPathway"/>
</dbReference>
<dbReference type="InterPro" id="IPR036108">
    <property type="entry name" value="4pyrrol_syn_uPrphyn_synt_sf"/>
</dbReference>
<sequence length="307" mass="34196">MSLLPVTKEIPIYFLKTKSTPHDGYEEHFSPSKGFKPCFIPVLEHKLNHNNLQKVKDLILSGAVAKQYGGIIFTSQRAVEGFSRMVQDEVGSEEAGTGEKLSGLILAHYNGLQRNTSDENGPSGGIREKLPLLFLVGEQHRDIIPKTLMSPSLDEEERIGVATMVVYETGVMESFGQDFLAALEMEERADKANISAGNTSLHKQLIWVVVFSPSGCKVMLQHLGLLEEDQPEDHTSSVQAPGKKRTPSRWSRFDYRIATIGPTTRDHLVSNFGVQPDVCAEKPSPGGLWEGIEPIIEEWKRSREQDR</sequence>
<organism evidence="2 3">
    <name type="scientific">Arthroderma benhamiae (strain ATCC MYA-4681 / CBS 112371)</name>
    <name type="common">Trichophyton mentagrophytes</name>
    <dbReference type="NCBI Taxonomy" id="663331"/>
    <lineage>
        <taxon>Eukaryota</taxon>
        <taxon>Fungi</taxon>
        <taxon>Dikarya</taxon>
        <taxon>Ascomycota</taxon>
        <taxon>Pezizomycotina</taxon>
        <taxon>Eurotiomycetes</taxon>
        <taxon>Eurotiomycetidae</taxon>
        <taxon>Onygenales</taxon>
        <taxon>Arthrodermataceae</taxon>
        <taxon>Trichophyton</taxon>
    </lineage>
</organism>
<gene>
    <name evidence="2" type="ORF">ARB_07505</name>
</gene>
<dbReference type="UniPathway" id="UPA00251">
    <property type="reaction ID" value="UER00320"/>
</dbReference>
<dbReference type="AlphaFoldDB" id="D4ATE1"/>
<dbReference type="Gene3D" id="3.40.50.10090">
    <property type="match status" value="3"/>
</dbReference>
<accession>D4ATE1</accession>
<dbReference type="PANTHER" id="PTHR12390:SF0">
    <property type="entry name" value="UROPORPHYRINOGEN-III SYNTHASE"/>
    <property type="match status" value="1"/>
</dbReference>
<name>D4ATE1_ARTBC</name>
<dbReference type="CDD" id="cd06578">
    <property type="entry name" value="HemD"/>
    <property type="match status" value="1"/>
</dbReference>
<evidence type="ECO:0000313" key="3">
    <source>
        <dbReference type="Proteomes" id="UP000008866"/>
    </source>
</evidence>
<keyword evidence="3" id="KW-1185">Reference proteome</keyword>
<dbReference type="RefSeq" id="XP_003014200.1">
    <property type="nucleotide sequence ID" value="XM_003014154.1"/>
</dbReference>
<evidence type="ECO:0000313" key="2">
    <source>
        <dbReference type="EMBL" id="EFE33560.1"/>
    </source>
</evidence>
<dbReference type="STRING" id="663331.D4ATE1"/>
<dbReference type="eggNOG" id="KOG4132">
    <property type="taxonomic scope" value="Eukaryota"/>
</dbReference>
<evidence type="ECO:0000259" key="1">
    <source>
        <dbReference type="Pfam" id="PF02602"/>
    </source>
</evidence>